<evidence type="ECO:0000313" key="6">
    <source>
        <dbReference type="Proteomes" id="UP001589865"/>
    </source>
</evidence>
<organism evidence="5 6">
    <name type="scientific">Roseomonas elaeocarpi</name>
    <dbReference type="NCBI Taxonomy" id="907779"/>
    <lineage>
        <taxon>Bacteria</taxon>
        <taxon>Pseudomonadati</taxon>
        <taxon>Pseudomonadota</taxon>
        <taxon>Alphaproteobacteria</taxon>
        <taxon>Acetobacterales</taxon>
        <taxon>Roseomonadaceae</taxon>
        <taxon>Roseomonas</taxon>
    </lineage>
</organism>
<keyword evidence="1 5" id="KW-0808">Transferase</keyword>
<dbReference type="SUPFAM" id="SSF55729">
    <property type="entry name" value="Acyl-CoA N-acyltransferases (Nat)"/>
    <property type="match status" value="1"/>
</dbReference>
<dbReference type="EC" id="2.3.-.-" evidence="5"/>
<dbReference type="GO" id="GO:0016746">
    <property type="term" value="F:acyltransferase activity"/>
    <property type="evidence" value="ECO:0007669"/>
    <property type="project" value="UniProtKB-KW"/>
</dbReference>
<dbReference type="PROSITE" id="PS51186">
    <property type="entry name" value="GNAT"/>
    <property type="match status" value="1"/>
</dbReference>
<evidence type="ECO:0000256" key="3">
    <source>
        <dbReference type="SAM" id="Phobius"/>
    </source>
</evidence>
<dbReference type="PANTHER" id="PTHR43877">
    <property type="entry name" value="AMINOALKYLPHOSPHONATE N-ACETYLTRANSFERASE-RELATED-RELATED"/>
    <property type="match status" value="1"/>
</dbReference>
<evidence type="ECO:0000259" key="4">
    <source>
        <dbReference type="PROSITE" id="PS51186"/>
    </source>
</evidence>
<feature type="domain" description="N-acetyltransferase" evidence="4">
    <location>
        <begin position="3"/>
        <end position="177"/>
    </location>
</feature>
<sequence length="189" mass="20368">MNTCIRRARPEDAAAIAAVHVAAWQDAYAGLLPHGYLAELSQRRIAAGYGHGMLTRRGEEAVFVAETAADPRRIVGFASARKVRRTGLGGADFAEGEIETLYVLTDYRDRGIGRRLMRASAAHLAAIGCGSAMLWVLSGNNARFFYRHLGGRPVAREAIQVGGEAVEQTALAWNPIETLLAATAFTQES</sequence>
<evidence type="ECO:0000256" key="1">
    <source>
        <dbReference type="ARBA" id="ARBA00022679"/>
    </source>
</evidence>
<comment type="caution">
    <text evidence="5">The sequence shown here is derived from an EMBL/GenBank/DDBJ whole genome shotgun (WGS) entry which is preliminary data.</text>
</comment>
<evidence type="ECO:0000256" key="2">
    <source>
        <dbReference type="ARBA" id="ARBA00023315"/>
    </source>
</evidence>
<accession>A0ABV6JVU3</accession>
<name>A0ABV6JVU3_9PROT</name>
<gene>
    <name evidence="5" type="ORF">ACFFGY_16440</name>
</gene>
<dbReference type="CDD" id="cd04301">
    <property type="entry name" value="NAT_SF"/>
    <property type="match status" value="1"/>
</dbReference>
<keyword evidence="3" id="KW-1133">Transmembrane helix</keyword>
<dbReference type="InterPro" id="IPR016181">
    <property type="entry name" value="Acyl_CoA_acyltransferase"/>
</dbReference>
<keyword evidence="2 5" id="KW-0012">Acyltransferase</keyword>
<dbReference type="RefSeq" id="WP_377045594.1">
    <property type="nucleotide sequence ID" value="NZ_JBHLUN010000011.1"/>
</dbReference>
<keyword evidence="3" id="KW-0812">Transmembrane</keyword>
<dbReference type="Gene3D" id="3.40.630.30">
    <property type="match status" value="1"/>
</dbReference>
<dbReference type="InterPro" id="IPR050832">
    <property type="entry name" value="Bact_Acetyltransf"/>
</dbReference>
<proteinExistence type="predicted"/>
<evidence type="ECO:0000313" key="5">
    <source>
        <dbReference type="EMBL" id="MFC0409842.1"/>
    </source>
</evidence>
<dbReference type="EMBL" id="JBHLUN010000011">
    <property type="protein sequence ID" value="MFC0409842.1"/>
    <property type="molecule type" value="Genomic_DNA"/>
</dbReference>
<reference evidence="5 6" key="1">
    <citation type="submission" date="2024-09" db="EMBL/GenBank/DDBJ databases">
        <authorList>
            <person name="Sun Q."/>
            <person name="Mori K."/>
        </authorList>
    </citation>
    <scope>NUCLEOTIDE SEQUENCE [LARGE SCALE GENOMIC DNA]</scope>
    <source>
        <strain evidence="5 6">TBRC 5777</strain>
    </source>
</reference>
<keyword evidence="3" id="KW-0472">Membrane</keyword>
<feature type="transmembrane region" description="Helical" evidence="3">
    <location>
        <begin position="116"/>
        <end position="137"/>
    </location>
</feature>
<dbReference type="Proteomes" id="UP001589865">
    <property type="component" value="Unassembled WGS sequence"/>
</dbReference>
<dbReference type="Pfam" id="PF00583">
    <property type="entry name" value="Acetyltransf_1"/>
    <property type="match status" value="1"/>
</dbReference>
<dbReference type="InterPro" id="IPR000182">
    <property type="entry name" value="GNAT_dom"/>
</dbReference>
<protein>
    <submittedName>
        <fullName evidence="5">GNAT family N-acetyltransferase</fullName>
        <ecNumber evidence="5">2.3.-.-</ecNumber>
    </submittedName>
</protein>
<keyword evidence="6" id="KW-1185">Reference proteome</keyword>